<accession>A0AAD3YB18</accession>
<proteinExistence type="predicted"/>
<feature type="compositionally biased region" description="Basic and acidic residues" evidence="1">
    <location>
        <begin position="649"/>
        <end position="660"/>
    </location>
</feature>
<dbReference type="SUPFAM" id="SSF52047">
    <property type="entry name" value="RNI-like"/>
    <property type="match status" value="1"/>
</dbReference>
<dbReference type="EMBL" id="BTCM01000002">
    <property type="protein sequence ID" value="GMK55628.1"/>
    <property type="molecule type" value="Genomic_DNA"/>
</dbReference>
<reference evidence="2" key="2">
    <citation type="submission" date="2023-06" db="EMBL/GenBank/DDBJ databases">
        <authorList>
            <person name="Kobayashi Y."/>
            <person name="Kayamori A."/>
            <person name="Aoki K."/>
            <person name="Shiwa Y."/>
            <person name="Fujita N."/>
            <person name="Sugita T."/>
            <person name="Iwasaki W."/>
            <person name="Tanaka N."/>
            <person name="Takashima M."/>
        </authorList>
    </citation>
    <scope>NUCLEOTIDE SEQUENCE</scope>
    <source>
        <strain evidence="2">HIS016</strain>
    </source>
</reference>
<feature type="compositionally biased region" description="Basic and acidic residues" evidence="1">
    <location>
        <begin position="588"/>
        <end position="597"/>
    </location>
</feature>
<organism evidence="2 3">
    <name type="scientific">Cutaneotrichosporon spelunceum</name>
    <dbReference type="NCBI Taxonomy" id="1672016"/>
    <lineage>
        <taxon>Eukaryota</taxon>
        <taxon>Fungi</taxon>
        <taxon>Dikarya</taxon>
        <taxon>Basidiomycota</taxon>
        <taxon>Agaricomycotina</taxon>
        <taxon>Tremellomycetes</taxon>
        <taxon>Trichosporonales</taxon>
        <taxon>Trichosporonaceae</taxon>
        <taxon>Cutaneotrichosporon</taxon>
    </lineage>
</organism>
<reference evidence="2" key="1">
    <citation type="journal article" date="2023" name="BMC Genomics">
        <title>Chromosome-level genome assemblies of Cutaneotrichosporon spp. (Trichosporonales, Basidiomycota) reveal imbalanced evolution between nucleotide sequences and chromosome synteny.</title>
        <authorList>
            <person name="Kobayashi Y."/>
            <person name="Kayamori A."/>
            <person name="Aoki K."/>
            <person name="Shiwa Y."/>
            <person name="Matsutani M."/>
            <person name="Fujita N."/>
            <person name="Sugita T."/>
            <person name="Iwasaki W."/>
            <person name="Tanaka N."/>
            <person name="Takashima M."/>
        </authorList>
    </citation>
    <scope>NUCLEOTIDE SEQUENCE</scope>
    <source>
        <strain evidence="2">HIS016</strain>
    </source>
</reference>
<name>A0AAD3YB18_9TREE</name>
<protein>
    <submittedName>
        <fullName evidence="2">Uncharacterized protein</fullName>
    </submittedName>
</protein>
<dbReference type="Proteomes" id="UP001222932">
    <property type="component" value="Unassembled WGS sequence"/>
</dbReference>
<evidence type="ECO:0000313" key="3">
    <source>
        <dbReference type="Proteomes" id="UP001222932"/>
    </source>
</evidence>
<gene>
    <name evidence="2" type="ORF">CspeluHIS016_0206840</name>
</gene>
<dbReference type="InterPro" id="IPR032675">
    <property type="entry name" value="LRR_dom_sf"/>
</dbReference>
<feature type="compositionally biased region" description="Low complexity" evidence="1">
    <location>
        <begin position="698"/>
        <end position="708"/>
    </location>
</feature>
<dbReference type="AlphaFoldDB" id="A0AAD3YB18"/>
<keyword evidence="3" id="KW-1185">Reference proteome</keyword>
<comment type="caution">
    <text evidence="2">The sequence shown here is derived from an EMBL/GenBank/DDBJ whole genome shotgun (WGS) entry which is preliminary data.</text>
</comment>
<evidence type="ECO:0000256" key="1">
    <source>
        <dbReference type="SAM" id="MobiDB-lite"/>
    </source>
</evidence>
<evidence type="ECO:0000313" key="2">
    <source>
        <dbReference type="EMBL" id="GMK55628.1"/>
    </source>
</evidence>
<feature type="region of interest" description="Disordered" evidence="1">
    <location>
        <begin position="529"/>
        <end position="720"/>
    </location>
</feature>
<feature type="compositionally biased region" description="Basic and acidic residues" evidence="1">
    <location>
        <begin position="610"/>
        <end position="631"/>
    </location>
</feature>
<sequence length="720" mass="79694">MDEPERSLRETLASGLGGEATDRVVQSISSRPLWLLKPLPIPAHSVQPRATSLAGMCLNIISVNFDAFRPGDLRLPPLLFRKLMATVYQDRHYSGDTSSTHPDQATMWAFMAIHDPDGAAQWAPSHTIALPPANTVHNLGTSRTRLEDRNHPLVEIPRIFKELHPDKFALLTTLTLDNTVDDAGLQALRWADHLTVLWIRKGMISDDGIRMLAASLELPNWEDGRGCWRLRALYLPGCRLVGDRSMKALARWPGLSVLDVRDTSCTEAALGVVNRFTEDYFEGQPLFQRCTDGLKDLFQVDQEEVLDNLVATLLKPDLPKVDEKEEGEEESSRHQLSLHVVPGPTPAPEHLHDSLCPAWSAELAPAHGGHFVAGGTGTVWGRNAGLVNDYEGEKRRHAVEWALNFQSHEEEVGRARKAGRNAPKSWWEKEREERNNSAREFRDGVKRAHGWKAMAETNHVAGRVYRPKKAEIVAYGEVTGMPDLMMVRLVHPQWWELKYRRAEMVEKTTVRRTAVGLNELAGMLISVDTGSQPTQTQPSQLRPPPTQESARKTPWIARAPPSQSHSQGGKRNPFAAKPVVQSSSGVHKLADTREASRSGHIGSDAAMGKGKRDPLAFLDKGKAKDEEDGRAKQASPPSGRDLLAFVKTTCKDATRSHDKQPQPARSHPKSQPAKSQPARSQPAEPHARQAPSAKKRPASSPASAPPKSKLTKLTDFFAPK</sequence>
<dbReference type="Gene3D" id="3.80.10.10">
    <property type="entry name" value="Ribonuclease Inhibitor"/>
    <property type="match status" value="1"/>
</dbReference>